<evidence type="ECO:0000313" key="1">
    <source>
        <dbReference type="EMBL" id="MGI1899292.1"/>
    </source>
</evidence>
<keyword evidence="1" id="KW-0808">Transferase</keyword>
<dbReference type="EC" id="2.1.1.-" evidence="1"/>
<evidence type="ECO:0000313" key="2">
    <source>
        <dbReference type="Proteomes" id="UP001354073"/>
    </source>
</evidence>
<name>A0ACC7RC79_9VIBR</name>
<accession>A0ACC7RC79</accession>
<feature type="non-terminal residue" evidence="1">
    <location>
        <position position="79"/>
    </location>
</feature>
<comment type="caution">
    <text evidence="1">The sequence shown here is derived from an EMBL/GenBank/DDBJ whole genome shotgun (WGS) entry which is preliminary data.</text>
</comment>
<proteinExistence type="predicted"/>
<keyword evidence="1" id="KW-0489">Methyltransferase</keyword>
<reference evidence="1" key="1">
    <citation type="submission" date="2024-11" db="EMBL/GenBank/DDBJ databases">
        <title>Identification of new Vibrio campbellii strains harboring the pVA1 plasmid isolated from Penaeus vannamei postlarvae affected by outbreaks of acute hepatopancreatic necrosis disease (AHPND) in Mexico.</title>
        <authorList>
            <person name="Gomez-Gil B."/>
            <person name="Enciso-Ibarra J."/>
        </authorList>
    </citation>
    <scope>NUCLEOTIDE SEQUENCE</scope>
    <source>
        <strain evidence="1">M270204</strain>
    </source>
</reference>
<organism evidence="1 2">
    <name type="scientific">Vibrio campbellii</name>
    <dbReference type="NCBI Taxonomy" id="680"/>
    <lineage>
        <taxon>Bacteria</taxon>
        <taxon>Pseudomonadati</taxon>
        <taxon>Pseudomonadota</taxon>
        <taxon>Gammaproteobacteria</taxon>
        <taxon>Vibrionales</taxon>
        <taxon>Vibrionaceae</taxon>
        <taxon>Vibrio</taxon>
    </lineage>
</organism>
<protein>
    <submittedName>
        <fullName evidence="1">RsmE family RNA methyltransferase</fullName>
        <ecNumber evidence="1">2.1.1.-</ecNumber>
    </submittedName>
</protein>
<gene>
    <name evidence="1" type="ORF">REH74_017320</name>
</gene>
<dbReference type="EMBL" id="JAVHXJ020000093">
    <property type="protein sequence ID" value="MGI1899292.1"/>
    <property type="molecule type" value="Genomic_DNA"/>
</dbReference>
<dbReference type="Proteomes" id="UP001354073">
    <property type="component" value="Unassembled WGS sequence"/>
</dbReference>
<sequence length="79" mass="8868">MRIPRIYHPETIQQLGVIALSDDAAGHIGRVLRMKEGQEVLLFDGSGAEFPAVISEVSKKNVMVEISERLSLIHVRRCR</sequence>